<dbReference type="Pfam" id="PF05994">
    <property type="entry name" value="FragX_IP"/>
    <property type="match status" value="1"/>
</dbReference>
<keyword evidence="3" id="KW-1185">Reference proteome</keyword>
<sequence length="401" mass="46180">MIKNLSGLLSGLDRKILEAIDRHVYVETQTFAKSNVAEFYVHAVKKKRPAAAIVKHVRDFMLDGPFEEEVSKGAKKEKDAKSPTSPDVPKSRVDPISLSQIHFARAFLDSVFNEKAKGMKGGLMKEKDFKDSLVAEMQAFYAKSYFYPYMLDLKATVSRCSDLSDLWFKEFYLELTKQVQFPINMSLPWILTEYILESNDAEMIEYLFYPFDIYNDAANRTLYTLKSKFIYDEIVAEVNLCFDQLIFKISHSIFLHFKKAASWINLSPDLKVEVDELLNHPSRTAKEMPFDSYDRILSQKGFQLLGRSLNISELLSQMMNQYLRKSIDMAIARYEGSDITYIIHSRTTHALLSRFCTLDRFDDMVAEMDESVSPLAANGRILTHSMAEIVNDFVPNFCYNS</sequence>
<reference evidence="3" key="1">
    <citation type="journal article" date="2018" name="Nat. Microbiol.">
        <title>Leveraging single-cell genomics to expand the fungal tree of life.</title>
        <authorList>
            <person name="Ahrendt S.R."/>
            <person name="Quandt C.A."/>
            <person name="Ciobanu D."/>
            <person name="Clum A."/>
            <person name="Salamov A."/>
            <person name="Andreopoulos B."/>
            <person name="Cheng J.F."/>
            <person name="Woyke T."/>
            <person name="Pelin A."/>
            <person name="Henrissat B."/>
            <person name="Reynolds N.K."/>
            <person name="Benny G.L."/>
            <person name="Smith M.E."/>
            <person name="James T.Y."/>
            <person name="Grigoriev I.V."/>
        </authorList>
    </citation>
    <scope>NUCLEOTIDE SEQUENCE [LARGE SCALE GENOMIC DNA]</scope>
</reference>
<feature type="region of interest" description="Disordered" evidence="1">
    <location>
        <begin position="71"/>
        <end position="93"/>
    </location>
</feature>
<dbReference type="InterPro" id="IPR008081">
    <property type="entry name" value="Cytoplasmic_FMR1-int"/>
</dbReference>
<accession>A0A4P9VYX1</accession>
<dbReference type="OrthoDB" id="10265867at2759"/>
<organism evidence="2 3">
    <name type="scientific">Blyttiomyces helicus</name>
    <dbReference type="NCBI Taxonomy" id="388810"/>
    <lineage>
        <taxon>Eukaryota</taxon>
        <taxon>Fungi</taxon>
        <taxon>Fungi incertae sedis</taxon>
        <taxon>Chytridiomycota</taxon>
        <taxon>Chytridiomycota incertae sedis</taxon>
        <taxon>Chytridiomycetes</taxon>
        <taxon>Chytridiomycetes incertae sedis</taxon>
        <taxon>Blyttiomyces</taxon>
    </lineage>
</organism>
<evidence type="ECO:0000313" key="2">
    <source>
        <dbReference type="EMBL" id="RKO82996.1"/>
    </source>
</evidence>
<evidence type="ECO:0000256" key="1">
    <source>
        <dbReference type="SAM" id="MobiDB-lite"/>
    </source>
</evidence>
<dbReference type="GO" id="GO:0031267">
    <property type="term" value="F:small GTPase binding"/>
    <property type="evidence" value="ECO:0007669"/>
    <property type="project" value="InterPro"/>
</dbReference>
<name>A0A4P9VYX1_9FUNG</name>
<dbReference type="EMBL" id="ML001802">
    <property type="protein sequence ID" value="RKO82996.1"/>
    <property type="molecule type" value="Genomic_DNA"/>
</dbReference>
<evidence type="ECO:0000313" key="3">
    <source>
        <dbReference type="Proteomes" id="UP000269721"/>
    </source>
</evidence>
<proteinExistence type="predicted"/>
<dbReference type="AlphaFoldDB" id="A0A4P9VYX1"/>
<protein>
    <submittedName>
        <fullName evidence="2">Cytoplasmic FMR1-interacting</fullName>
    </submittedName>
</protein>
<dbReference type="PRINTS" id="PR01698">
    <property type="entry name" value="CYTOFMRPINTP"/>
</dbReference>
<dbReference type="PIRSF" id="PIRSF008153">
    <property type="entry name" value="FMR1_interacting"/>
    <property type="match status" value="1"/>
</dbReference>
<dbReference type="PANTHER" id="PTHR12195">
    <property type="entry name" value="CYTOPLASMIC FMR1-INTERACTING PROTEIN-RELATED"/>
    <property type="match status" value="1"/>
</dbReference>
<gene>
    <name evidence="2" type="ORF">BDK51DRAFT_26688</name>
</gene>
<dbReference type="GO" id="GO:0030833">
    <property type="term" value="P:regulation of actin filament polymerization"/>
    <property type="evidence" value="ECO:0007669"/>
    <property type="project" value="InterPro"/>
</dbReference>
<dbReference type="Proteomes" id="UP000269721">
    <property type="component" value="Unassembled WGS sequence"/>
</dbReference>
<feature type="compositionally biased region" description="Basic and acidic residues" evidence="1">
    <location>
        <begin position="71"/>
        <end position="81"/>
    </location>
</feature>
<feature type="non-terminal residue" evidence="2">
    <location>
        <position position="401"/>
    </location>
</feature>